<comment type="caution">
    <text evidence="2">The sequence shown here is derived from an EMBL/GenBank/DDBJ whole genome shotgun (WGS) entry which is preliminary data.</text>
</comment>
<dbReference type="PANTHER" id="PTHR33336">
    <property type="entry name" value="QUINOL MONOOXYGENASE YGIN-RELATED"/>
    <property type="match status" value="1"/>
</dbReference>
<evidence type="ECO:0000259" key="1">
    <source>
        <dbReference type="PROSITE" id="PS51725"/>
    </source>
</evidence>
<dbReference type="PROSITE" id="PS51725">
    <property type="entry name" value="ABM"/>
    <property type="match status" value="1"/>
</dbReference>
<dbReference type="RefSeq" id="WP_121171272.1">
    <property type="nucleotide sequence ID" value="NZ_RBIN01000002.1"/>
</dbReference>
<keyword evidence="2" id="KW-0503">Monooxygenase</keyword>
<dbReference type="Pfam" id="PF03992">
    <property type="entry name" value="ABM"/>
    <property type="match status" value="1"/>
</dbReference>
<organism evidence="2 3">
    <name type="scientific">Kushneria sinocarnis</name>
    <dbReference type="NCBI Taxonomy" id="595502"/>
    <lineage>
        <taxon>Bacteria</taxon>
        <taxon>Pseudomonadati</taxon>
        <taxon>Pseudomonadota</taxon>
        <taxon>Gammaproteobacteria</taxon>
        <taxon>Oceanospirillales</taxon>
        <taxon>Halomonadaceae</taxon>
        <taxon>Kushneria</taxon>
    </lineage>
</organism>
<feature type="domain" description="ABM" evidence="1">
    <location>
        <begin position="8"/>
        <end position="97"/>
    </location>
</feature>
<dbReference type="EMBL" id="RBIN01000002">
    <property type="protein sequence ID" value="RKR06675.1"/>
    <property type="molecule type" value="Genomic_DNA"/>
</dbReference>
<dbReference type="PANTHER" id="PTHR33336:SF1">
    <property type="entry name" value="(4S)-4-HYDROXY-5-PHOSPHONOOXYPENTANE-2,3-DIONE ISOMERASE"/>
    <property type="match status" value="1"/>
</dbReference>
<reference evidence="2 3" key="1">
    <citation type="submission" date="2018-10" db="EMBL/GenBank/DDBJ databases">
        <title>Genomic Encyclopedia of Type Strains, Phase IV (KMG-IV): sequencing the most valuable type-strain genomes for metagenomic binning, comparative biology and taxonomic classification.</title>
        <authorList>
            <person name="Goeker M."/>
        </authorList>
    </citation>
    <scope>NUCLEOTIDE SEQUENCE [LARGE SCALE GENOMIC DNA]</scope>
    <source>
        <strain evidence="2 3">DSM 23229</strain>
    </source>
</reference>
<dbReference type="GO" id="GO:0005829">
    <property type="term" value="C:cytosol"/>
    <property type="evidence" value="ECO:0007669"/>
    <property type="project" value="TreeGrafter"/>
</dbReference>
<dbReference type="AlphaFoldDB" id="A0A420WZM5"/>
<dbReference type="InterPro" id="IPR011008">
    <property type="entry name" value="Dimeric_a/b-barrel"/>
</dbReference>
<dbReference type="InterPro" id="IPR007138">
    <property type="entry name" value="ABM_dom"/>
</dbReference>
<accession>A0A420WZM5</accession>
<keyword evidence="2" id="KW-0560">Oxidoreductase</keyword>
<keyword evidence="3" id="KW-1185">Reference proteome</keyword>
<evidence type="ECO:0000313" key="2">
    <source>
        <dbReference type="EMBL" id="RKR06675.1"/>
    </source>
</evidence>
<dbReference type="GO" id="GO:0004497">
    <property type="term" value="F:monooxygenase activity"/>
    <property type="evidence" value="ECO:0007669"/>
    <property type="project" value="UniProtKB-KW"/>
</dbReference>
<dbReference type="Proteomes" id="UP000281975">
    <property type="component" value="Unassembled WGS sequence"/>
</dbReference>
<protein>
    <submittedName>
        <fullName evidence="2">Quinol monooxygenase YgiN</fullName>
    </submittedName>
</protein>
<gene>
    <name evidence="2" type="ORF">C7446_0667</name>
</gene>
<dbReference type="SUPFAM" id="SSF54909">
    <property type="entry name" value="Dimeric alpha+beta barrel"/>
    <property type="match status" value="1"/>
</dbReference>
<sequence>MSDSTGQFVVIAEFSVKEGERDAFLALAYNDANESLANEHGCHEFDVLVPEDGSSRVILHEVYTDRAAFEQHTQMPHYAPFQEGTAPLLADEPVVRFFNRAERPQN</sequence>
<dbReference type="InterPro" id="IPR050744">
    <property type="entry name" value="AI-2_Isomerase_LsrG"/>
</dbReference>
<dbReference type="Gene3D" id="3.30.70.100">
    <property type="match status" value="1"/>
</dbReference>
<name>A0A420WZM5_9GAMM</name>
<dbReference type="OrthoDB" id="9812754at2"/>
<evidence type="ECO:0000313" key="3">
    <source>
        <dbReference type="Proteomes" id="UP000281975"/>
    </source>
</evidence>
<proteinExistence type="predicted"/>